<proteinExistence type="predicted"/>
<gene>
    <name evidence="2" type="ORF">PVAP13_4KG166000</name>
</gene>
<reference evidence="2" key="1">
    <citation type="submission" date="2020-05" db="EMBL/GenBank/DDBJ databases">
        <title>WGS assembly of Panicum virgatum.</title>
        <authorList>
            <person name="Lovell J.T."/>
            <person name="Jenkins J."/>
            <person name="Shu S."/>
            <person name="Juenger T.E."/>
            <person name="Schmutz J."/>
        </authorList>
    </citation>
    <scope>NUCLEOTIDE SEQUENCE</scope>
    <source>
        <strain evidence="2">AP13</strain>
    </source>
</reference>
<name>A0A8T0TB79_PANVG</name>
<evidence type="ECO:0000313" key="3">
    <source>
        <dbReference type="Proteomes" id="UP000823388"/>
    </source>
</evidence>
<evidence type="ECO:0000256" key="1">
    <source>
        <dbReference type="SAM" id="Phobius"/>
    </source>
</evidence>
<dbReference type="Proteomes" id="UP000823388">
    <property type="component" value="Chromosome 4K"/>
</dbReference>
<sequence length="214" mass="23412">MTQGGGGEKSSFRWLDAARYAVAAAVTVLIMVVIVNAIKVVLRPDSLQLSVPGGAISAGRFKPPPEELLAVELNLRAHNPSGRVRMYYLDITAYLFDKSTPASASLTPDFDSVVYFNPKDIAVLQQETVDSFLALKLKKASLGPPYFDVLYNGSRVSDMTLRLDGNLVTEVTSELNKSRQASYYCEQLLVGGNSDDEAIKYRQDVICKQGRGLN</sequence>
<dbReference type="OrthoDB" id="657467at2759"/>
<protein>
    <recommendedName>
        <fullName evidence="4">Late embryogenesis abundant protein LEA-2 subgroup domain-containing protein</fullName>
    </recommendedName>
</protein>
<dbReference type="PANTHER" id="PTHR36480">
    <property type="entry name" value="OS06G0118900 PROTEIN-RELATED"/>
    <property type="match status" value="1"/>
</dbReference>
<feature type="transmembrane region" description="Helical" evidence="1">
    <location>
        <begin position="20"/>
        <end position="42"/>
    </location>
</feature>
<keyword evidence="3" id="KW-1185">Reference proteome</keyword>
<comment type="caution">
    <text evidence="2">The sequence shown here is derived from an EMBL/GenBank/DDBJ whole genome shotgun (WGS) entry which is preliminary data.</text>
</comment>
<organism evidence="2 3">
    <name type="scientific">Panicum virgatum</name>
    <name type="common">Blackwell switchgrass</name>
    <dbReference type="NCBI Taxonomy" id="38727"/>
    <lineage>
        <taxon>Eukaryota</taxon>
        <taxon>Viridiplantae</taxon>
        <taxon>Streptophyta</taxon>
        <taxon>Embryophyta</taxon>
        <taxon>Tracheophyta</taxon>
        <taxon>Spermatophyta</taxon>
        <taxon>Magnoliopsida</taxon>
        <taxon>Liliopsida</taxon>
        <taxon>Poales</taxon>
        <taxon>Poaceae</taxon>
        <taxon>PACMAD clade</taxon>
        <taxon>Panicoideae</taxon>
        <taxon>Panicodae</taxon>
        <taxon>Paniceae</taxon>
        <taxon>Panicinae</taxon>
        <taxon>Panicum</taxon>
        <taxon>Panicum sect. Hiantes</taxon>
    </lineage>
</organism>
<dbReference type="AlphaFoldDB" id="A0A8T0TB79"/>
<dbReference type="EMBL" id="CM029043">
    <property type="protein sequence ID" value="KAG2609022.1"/>
    <property type="molecule type" value="Genomic_DNA"/>
</dbReference>
<evidence type="ECO:0000313" key="2">
    <source>
        <dbReference type="EMBL" id="KAG2609022.1"/>
    </source>
</evidence>
<keyword evidence="1" id="KW-1133">Transmembrane helix</keyword>
<keyword evidence="1" id="KW-0812">Transmembrane</keyword>
<evidence type="ECO:0008006" key="4">
    <source>
        <dbReference type="Google" id="ProtNLM"/>
    </source>
</evidence>
<accession>A0A8T0TB79</accession>
<dbReference type="PANTHER" id="PTHR36480:SF10">
    <property type="entry name" value="LATE EMBRYOGENESIS ABUNDANT PROTEIN LEA-2 SUBGROUP DOMAIN-CONTAINING PROTEIN"/>
    <property type="match status" value="1"/>
</dbReference>
<keyword evidence="1" id="KW-0472">Membrane</keyword>